<dbReference type="InterPro" id="IPR036291">
    <property type="entry name" value="NAD(P)-bd_dom_sf"/>
</dbReference>
<proteinExistence type="predicted"/>
<evidence type="ECO:0000313" key="2">
    <source>
        <dbReference type="EMBL" id="KAK8008914.1"/>
    </source>
</evidence>
<reference evidence="2 3" key="1">
    <citation type="submission" date="2023-01" db="EMBL/GenBank/DDBJ databases">
        <title>Analysis of 21 Apiospora genomes using comparative genomics revels a genus with tremendous synthesis potential of carbohydrate active enzymes and secondary metabolites.</title>
        <authorList>
            <person name="Sorensen T."/>
        </authorList>
    </citation>
    <scope>NUCLEOTIDE SEQUENCE [LARGE SCALE GENOMIC DNA]</scope>
    <source>
        <strain evidence="2 3">CBS 20057</strain>
    </source>
</reference>
<accession>A0ABR1RF81</accession>
<dbReference type="InterPro" id="IPR020843">
    <property type="entry name" value="ER"/>
</dbReference>
<dbReference type="Pfam" id="PF08240">
    <property type="entry name" value="ADH_N"/>
    <property type="match status" value="1"/>
</dbReference>
<dbReference type="InterPro" id="IPR050700">
    <property type="entry name" value="YIM1/Zinc_Alcohol_DH_Fams"/>
</dbReference>
<keyword evidence="3" id="KW-1185">Reference proteome</keyword>
<comment type="caution">
    <text evidence="2">The sequence shown here is derived from an EMBL/GenBank/DDBJ whole genome shotgun (WGS) entry which is preliminary data.</text>
</comment>
<dbReference type="InterPro" id="IPR013154">
    <property type="entry name" value="ADH-like_N"/>
</dbReference>
<dbReference type="PANTHER" id="PTHR11695">
    <property type="entry name" value="ALCOHOL DEHYDROGENASE RELATED"/>
    <property type="match status" value="1"/>
</dbReference>
<evidence type="ECO:0000259" key="1">
    <source>
        <dbReference type="SMART" id="SM00829"/>
    </source>
</evidence>
<dbReference type="SUPFAM" id="SSF50129">
    <property type="entry name" value="GroES-like"/>
    <property type="match status" value="1"/>
</dbReference>
<dbReference type="Proteomes" id="UP001396898">
    <property type="component" value="Unassembled WGS sequence"/>
</dbReference>
<organism evidence="2 3">
    <name type="scientific">Apiospora marii</name>
    <dbReference type="NCBI Taxonomy" id="335849"/>
    <lineage>
        <taxon>Eukaryota</taxon>
        <taxon>Fungi</taxon>
        <taxon>Dikarya</taxon>
        <taxon>Ascomycota</taxon>
        <taxon>Pezizomycotina</taxon>
        <taxon>Sordariomycetes</taxon>
        <taxon>Xylariomycetidae</taxon>
        <taxon>Amphisphaeriales</taxon>
        <taxon>Apiosporaceae</taxon>
        <taxon>Apiospora</taxon>
    </lineage>
</organism>
<dbReference type="SMART" id="SM00829">
    <property type="entry name" value="PKS_ER"/>
    <property type="match status" value="1"/>
</dbReference>
<dbReference type="Gene3D" id="3.40.50.720">
    <property type="entry name" value="NAD(P)-binding Rossmann-like Domain"/>
    <property type="match status" value="1"/>
</dbReference>
<gene>
    <name evidence="2" type="ORF">PG991_011465</name>
</gene>
<dbReference type="EMBL" id="JAQQWI010000016">
    <property type="protein sequence ID" value="KAK8008914.1"/>
    <property type="molecule type" value="Genomic_DNA"/>
</dbReference>
<feature type="domain" description="Enoyl reductase (ER)" evidence="1">
    <location>
        <begin position="34"/>
        <end position="389"/>
    </location>
</feature>
<protein>
    <recommendedName>
        <fullName evidence="1">Enoyl reductase (ER) domain-containing protein</fullName>
    </recommendedName>
</protein>
<name>A0ABR1RF81_9PEZI</name>
<dbReference type="Gene3D" id="3.90.180.10">
    <property type="entry name" value="Medium-chain alcohol dehydrogenases, catalytic domain"/>
    <property type="match status" value="1"/>
</dbReference>
<dbReference type="SUPFAM" id="SSF51735">
    <property type="entry name" value="NAD(P)-binding Rossmann-fold domains"/>
    <property type="match status" value="1"/>
</dbReference>
<evidence type="ECO:0000313" key="3">
    <source>
        <dbReference type="Proteomes" id="UP001396898"/>
    </source>
</evidence>
<dbReference type="InterPro" id="IPR011032">
    <property type="entry name" value="GroES-like_sf"/>
</dbReference>
<dbReference type="PANTHER" id="PTHR11695:SF294">
    <property type="entry name" value="RETICULON-4-INTERACTING PROTEIN 1, MITOCHONDRIAL"/>
    <property type="match status" value="1"/>
</dbReference>
<sequence length="392" mass="41846">MERRTTKSSSAAAAGPDALDLPKTMRALGARKYTQMSGLEVLEVPVPEIKEPKQMLIKMHAAGFATGDANIIAGKMKMLVGNKLQFPLRAGIVGSGVVVQVGSAVTAFRPGDAVYGMALSRPLTFNPHPGYASEYAIGREDLFLPKPAALSFEAAAAAFGSTLTAYQSIELGLRLLREQGVSVLDGSLEGKTVFVPGALSATGGVGVQMLKHVYGARRVISTVSTAKMPLVRERLPSGTVDEVIDYQKTPRLADAVAPGSVDFVYGTQWTLDYISVTNRQRGVIVAIAALFPTELFREVLGDVVPFWFLWLASLAQLYYRWRLRGTGIKWGVVSGNAGARGDVERVGEILATGKIQPVMTVVEMGDIEAVREAAEKVQKIKGGIGGLVIKIA</sequence>